<gene>
    <name evidence="1" type="ORF">EV385_1568</name>
</gene>
<dbReference type="AlphaFoldDB" id="A0A4Q7ZHW0"/>
<name>A0A4Q7ZHW0_9ACTN</name>
<dbReference type="RefSeq" id="WP_130508828.1">
    <property type="nucleotide sequence ID" value="NZ_SHKY01000001.1"/>
</dbReference>
<reference evidence="1 2" key="1">
    <citation type="submission" date="2019-02" db="EMBL/GenBank/DDBJ databases">
        <title>Sequencing the genomes of 1000 actinobacteria strains.</title>
        <authorList>
            <person name="Klenk H.-P."/>
        </authorList>
    </citation>
    <scope>NUCLEOTIDE SEQUENCE [LARGE SCALE GENOMIC DNA]</scope>
    <source>
        <strain evidence="1 2">DSM 45162</strain>
    </source>
</reference>
<accession>A0A4Q7ZHW0</accession>
<keyword evidence="2" id="KW-1185">Reference proteome</keyword>
<dbReference type="OrthoDB" id="3294154at2"/>
<dbReference type="EMBL" id="SHKY01000001">
    <property type="protein sequence ID" value="RZU49813.1"/>
    <property type="molecule type" value="Genomic_DNA"/>
</dbReference>
<protein>
    <submittedName>
        <fullName evidence="1">Uncharacterized protein</fullName>
    </submittedName>
</protein>
<organism evidence="1 2">
    <name type="scientific">Krasilnikovia cinnamomea</name>
    <dbReference type="NCBI Taxonomy" id="349313"/>
    <lineage>
        <taxon>Bacteria</taxon>
        <taxon>Bacillati</taxon>
        <taxon>Actinomycetota</taxon>
        <taxon>Actinomycetes</taxon>
        <taxon>Micromonosporales</taxon>
        <taxon>Micromonosporaceae</taxon>
        <taxon>Krasilnikovia</taxon>
    </lineage>
</organism>
<dbReference type="Proteomes" id="UP000292564">
    <property type="component" value="Unassembled WGS sequence"/>
</dbReference>
<evidence type="ECO:0000313" key="2">
    <source>
        <dbReference type="Proteomes" id="UP000292564"/>
    </source>
</evidence>
<comment type="caution">
    <text evidence="1">The sequence shown here is derived from an EMBL/GenBank/DDBJ whole genome shotgun (WGS) entry which is preliminary data.</text>
</comment>
<evidence type="ECO:0000313" key="1">
    <source>
        <dbReference type="EMBL" id="RZU49813.1"/>
    </source>
</evidence>
<sequence>MTAQGEQAAPQWGSFTGDQVAALTRGTSFLAEPRERDCPACGRRAVRAYLNAPPQARRPTLVSYVWCSACHRFVGTRAAHPAGIVVSDPLAVLSAEQRRELEGSLVGFLTHLDRLWDSGVLPQTFTAAV</sequence>
<proteinExistence type="predicted"/>